<feature type="region of interest" description="Disordered" evidence="2">
    <location>
        <begin position="291"/>
        <end position="319"/>
    </location>
</feature>
<evidence type="ECO:0000313" key="4">
    <source>
        <dbReference type="EMBL" id="ODQ63192.1"/>
    </source>
</evidence>
<proteinExistence type="predicted"/>
<evidence type="ECO:0000313" key="5">
    <source>
        <dbReference type="Proteomes" id="UP000095009"/>
    </source>
</evidence>
<sequence>MSSSSYNRRSSIISSTAPYTIPARPTPPYASTHSLSNSGLIPSPGSFNHSYNDHTNSSYTSTPYSSSASGGSGPAGMPGPVPSQPNPNFAIKRRDLVDTENAPFTSPNTSALTSNLSACTSHHNNSTKEPSTPTFSRKFVARRISEGETGRLKEELRCEACGKGYKHMSSFVKHLWEHTPEWNVTSKLLISKHQQVQLLEAASILVSINENENDNSESGTSHINQTESGPPTPSSMNSVDAYSARRPSSASTSISPSPPPAQAISLAVPAPQGKKCLGNFNKFNEPGVISPSFASSHPTSSHMNRRPSVSVSTSSVSNYQSSPVPITDSLFHPDYSLSGSSVSSNSSYLTPAGSMGGGGAMDRVPFPPVRRNSSVSGASNAAHTLVSSRMEDGGLFSPPVRHSALRRESIPSNGANANIGQHPSLVVHAAPQTVGSLNNDDDDDVTNEEEDGIFGSMDD</sequence>
<evidence type="ECO:0000256" key="2">
    <source>
        <dbReference type="SAM" id="MobiDB-lite"/>
    </source>
</evidence>
<dbReference type="PROSITE" id="PS50157">
    <property type="entry name" value="ZINC_FINGER_C2H2_2"/>
    <property type="match status" value="1"/>
</dbReference>
<dbReference type="EMBL" id="KV454415">
    <property type="protein sequence ID" value="ODQ63192.1"/>
    <property type="molecule type" value="Genomic_DNA"/>
</dbReference>
<dbReference type="OrthoDB" id="2152896at2759"/>
<feature type="compositionally biased region" description="Polar residues" evidence="2">
    <location>
        <begin position="29"/>
        <end position="56"/>
    </location>
</feature>
<feature type="compositionally biased region" description="Polar residues" evidence="2">
    <location>
        <begin position="411"/>
        <end position="421"/>
    </location>
</feature>
<dbReference type="GO" id="GO:0008270">
    <property type="term" value="F:zinc ion binding"/>
    <property type="evidence" value="ECO:0007669"/>
    <property type="project" value="UniProtKB-KW"/>
</dbReference>
<dbReference type="Proteomes" id="UP000095009">
    <property type="component" value="Unassembled WGS sequence"/>
</dbReference>
<evidence type="ECO:0000256" key="1">
    <source>
        <dbReference type="PROSITE-ProRule" id="PRU00042"/>
    </source>
</evidence>
<feature type="compositionally biased region" description="Polar residues" evidence="2">
    <location>
        <begin position="219"/>
        <end position="240"/>
    </location>
</feature>
<keyword evidence="5" id="KW-1185">Reference proteome</keyword>
<keyword evidence="1" id="KW-0862">Zinc</keyword>
<name>A0A1E3PE11_9ASCO</name>
<feature type="domain" description="C2H2-type" evidence="3">
    <location>
        <begin position="156"/>
        <end position="183"/>
    </location>
</feature>
<reference evidence="4 5" key="1">
    <citation type="journal article" date="2016" name="Proc. Natl. Acad. Sci. U.S.A.">
        <title>Comparative genomics of biotechnologically important yeasts.</title>
        <authorList>
            <person name="Riley R."/>
            <person name="Haridas S."/>
            <person name="Wolfe K.H."/>
            <person name="Lopes M.R."/>
            <person name="Hittinger C.T."/>
            <person name="Goeker M."/>
            <person name="Salamov A.A."/>
            <person name="Wisecaver J.H."/>
            <person name="Long T.M."/>
            <person name="Calvey C.H."/>
            <person name="Aerts A.L."/>
            <person name="Barry K.W."/>
            <person name="Choi C."/>
            <person name="Clum A."/>
            <person name="Coughlan A.Y."/>
            <person name="Deshpande S."/>
            <person name="Douglass A.P."/>
            <person name="Hanson S.J."/>
            <person name="Klenk H.-P."/>
            <person name="LaButti K.M."/>
            <person name="Lapidus A."/>
            <person name="Lindquist E.A."/>
            <person name="Lipzen A.M."/>
            <person name="Meier-Kolthoff J.P."/>
            <person name="Ohm R.A."/>
            <person name="Otillar R.P."/>
            <person name="Pangilinan J.L."/>
            <person name="Peng Y."/>
            <person name="Rokas A."/>
            <person name="Rosa C.A."/>
            <person name="Scheuner C."/>
            <person name="Sibirny A.A."/>
            <person name="Slot J.C."/>
            <person name="Stielow J.B."/>
            <person name="Sun H."/>
            <person name="Kurtzman C.P."/>
            <person name="Blackwell M."/>
            <person name="Grigoriev I.V."/>
            <person name="Jeffries T.W."/>
        </authorList>
    </citation>
    <scope>NUCLEOTIDE SEQUENCE [LARGE SCALE GENOMIC DNA]</scope>
    <source>
        <strain evidence="4 5">DSM 6958</strain>
    </source>
</reference>
<feature type="compositionally biased region" description="Low complexity" evidence="2">
    <location>
        <begin position="57"/>
        <end position="69"/>
    </location>
</feature>
<keyword evidence="1" id="KW-0863">Zinc-finger</keyword>
<dbReference type="AlphaFoldDB" id="A0A1E3PE11"/>
<organism evidence="4 5">
    <name type="scientific">Nadsonia fulvescens var. elongata DSM 6958</name>
    <dbReference type="NCBI Taxonomy" id="857566"/>
    <lineage>
        <taxon>Eukaryota</taxon>
        <taxon>Fungi</taxon>
        <taxon>Dikarya</taxon>
        <taxon>Ascomycota</taxon>
        <taxon>Saccharomycotina</taxon>
        <taxon>Dipodascomycetes</taxon>
        <taxon>Dipodascales</taxon>
        <taxon>Dipodascales incertae sedis</taxon>
        <taxon>Nadsonia</taxon>
    </lineage>
</organism>
<feature type="compositionally biased region" description="Low complexity" evidence="2">
    <location>
        <begin position="241"/>
        <end position="255"/>
    </location>
</feature>
<feature type="compositionally biased region" description="Acidic residues" evidence="2">
    <location>
        <begin position="439"/>
        <end position="459"/>
    </location>
</feature>
<protein>
    <recommendedName>
        <fullName evidence="3">C2H2-type domain-containing protein</fullName>
    </recommendedName>
</protein>
<evidence type="ECO:0000259" key="3">
    <source>
        <dbReference type="PROSITE" id="PS50157"/>
    </source>
</evidence>
<feature type="region of interest" description="Disordered" evidence="2">
    <location>
        <begin position="411"/>
        <end position="459"/>
    </location>
</feature>
<dbReference type="PROSITE" id="PS00028">
    <property type="entry name" value="ZINC_FINGER_C2H2_1"/>
    <property type="match status" value="1"/>
</dbReference>
<keyword evidence="1" id="KW-0479">Metal-binding</keyword>
<accession>A0A1E3PE11</accession>
<feature type="region of interest" description="Disordered" evidence="2">
    <location>
        <begin position="211"/>
        <end position="265"/>
    </location>
</feature>
<feature type="compositionally biased region" description="Low complexity" evidence="2">
    <location>
        <begin position="1"/>
        <end position="15"/>
    </location>
</feature>
<dbReference type="InterPro" id="IPR013087">
    <property type="entry name" value="Znf_C2H2_type"/>
</dbReference>
<gene>
    <name evidence="4" type="ORF">NADFUDRAFT_44108</name>
</gene>
<dbReference type="STRING" id="857566.A0A1E3PE11"/>
<feature type="region of interest" description="Disordered" evidence="2">
    <location>
        <begin position="1"/>
        <end position="89"/>
    </location>
</feature>